<accession>A0A9P7GFI8</accession>
<reference evidence="6" key="2">
    <citation type="submission" date="2021-10" db="EMBL/GenBank/DDBJ databases">
        <title>Phylogenomics reveals ancestral predisposition of the termite-cultivated fungus Termitomyces towards a domesticated lifestyle.</title>
        <authorList>
            <person name="Auxier B."/>
            <person name="Grum-Grzhimaylo A."/>
            <person name="Cardenas M.E."/>
            <person name="Lodge J.D."/>
            <person name="Laessoe T."/>
            <person name="Pedersen O."/>
            <person name="Smith M.E."/>
            <person name="Kuyper T.W."/>
            <person name="Franco-Molano E.A."/>
            <person name="Baroni T.J."/>
            <person name="Aanen D.K."/>
        </authorList>
    </citation>
    <scope>NUCLEOTIDE SEQUENCE</scope>
    <source>
        <strain evidence="6">AP01</strain>
        <tissue evidence="6">Mycelium</tissue>
    </source>
</reference>
<dbReference type="SMART" id="SM00220">
    <property type="entry name" value="S_TKc"/>
    <property type="match status" value="1"/>
</dbReference>
<evidence type="ECO:0000256" key="1">
    <source>
        <dbReference type="ARBA" id="ARBA00022741"/>
    </source>
</evidence>
<evidence type="ECO:0000313" key="6">
    <source>
        <dbReference type="EMBL" id="KAG5646375.1"/>
    </source>
</evidence>
<dbReference type="GO" id="GO:0004674">
    <property type="term" value="F:protein serine/threonine kinase activity"/>
    <property type="evidence" value="ECO:0007669"/>
    <property type="project" value="TreeGrafter"/>
</dbReference>
<feature type="compositionally biased region" description="Polar residues" evidence="4">
    <location>
        <begin position="700"/>
        <end position="713"/>
    </location>
</feature>
<dbReference type="OrthoDB" id="193931at2759"/>
<dbReference type="InterPro" id="IPR017441">
    <property type="entry name" value="Protein_kinase_ATP_BS"/>
</dbReference>
<evidence type="ECO:0000313" key="7">
    <source>
        <dbReference type="Proteomes" id="UP000775547"/>
    </source>
</evidence>
<dbReference type="Pfam" id="PF00069">
    <property type="entry name" value="Pkinase"/>
    <property type="match status" value="1"/>
</dbReference>
<dbReference type="Gene3D" id="1.10.510.10">
    <property type="entry name" value="Transferase(Phosphotransferase) domain 1"/>
    <property type="match status" value="1"/>
</dbReference>
<name>A0A9P7GFI8_9AGAR</name>
<feature type="region of interest" description="Disordered" evidence="4">
    <location>
        <begin position="546"/>
        <end position="576"/>
    </location>
</feature>
<keyword evidence="7" id="KW-1185">Reference proteome</keyword>
<dbReference type="Proteomes" id="UP000775547">
    <property type="component" value="Unassembled WGS sequence"/>
</dbReference>
<evidence type="ECO:0000256" key="2">
    <source>
        <dbReference type="ARBA" id="ARBA00022840"/>
    </source>
</evidence>
<gene>
    <name evidence="6" type="ORF">DXG03_003698</name>
</gene>
<reference evidence="6" key="1">
    <citation type="submission" date="2020-07" db="EMBL/GenBank/DDBJ databases">
        <authorList>
            <person name="Nieuwenhuis M."/>
            <person name="Van De Peppel L.J.J."/>
        </authorList>
    </citation>
    <scope>NUCLEOTIDE SEQUENCE</scope>
    <source>
        <strain evidence="6">AP01</strain>
        <tissue evidence="6">Mycelium</tissue>
    </source>
</reference>
<feature type="region of interest" description="Disordered" evidence="4">
    <location>
        <begin position="781"/>
        <end position="804"/>
    </location>
</feature>
<feature type="compositionally biased region" description="Basic and acidic residues" evidence="4">
    <location>
        <begin position="737"/>
        <end position="748"/>
    </location>
</feature>
<dbReference type="PANTHER" id="PTHR24346">
    <property type="entry name" value="MAP/MICROTUBULE AFFINITY-REGULATING KINASE"/>
    <property type="match status" value="1"/>
</dbReference>
<dbReference type="SUPFAM" id="SSF56112">
    <property type="entry name" value="Protein kinase-like (PK-like)"/>
    <property type="match status" value="1"/>
</dbReference>
<organism evidence="6 7">
    <name type="scientific">Asterophora parasitica</name>
    <dbReference type="NCBI Taxonomy" id="117018"/>
    <lineage>
        <taxon>Eukaryota</taxon>
        <taxon>Fungi</taxon>
        <taxon>Dikarya</taxon>
        <taxon>Basidiomycota</taxon>
        <taxon>Agaricomycotina</taxon>
        <taxon>Agaricomycetes</taxon>
        <taxon>Agaricomycetidae</taxon>
        <taxon>Agaricales</taxon>
        <taxon>Tricholomatineae</taxon>
        <taxon>Lyophyllaceae</taxon>
        <taxon>Asterophora</taxon>
    </lineage>
</organism>
<dbReference type="InterPro" id="IPR011009">
    <property type="entry name" value="Kinase-like_dom_sf"/>
</dbReference>
<feature type="region of interest" description="Disordered" evidence="4">
    <location>
        <begin position="685"/>
        <end position="755"/>
    </location>
</feature>
<dbReference type="GO" id="GO:0005524">
    <property type="term" value="F:ATP binding"/>
    <property type="evidence" value="ECO:0007669"/>
    <property type="project" value="UniProtKB-UniRule"/>
</dbReference>
<feature type="binding site" evidence="3">
    <location>
        <position position="78"/>
    </location>
    <ligand>
        <name>ATP</name>
        <dbReference type="ChEBI" id="CHEBI:30616"/>
    </ligand>
</feature>
<comment type="caution">
    <text evidence="6">The sequence shown here is derived from an EMBL/GenBank/DDBJ whole genome shotgun (WGS) entry which is preliminary data.</text>
</comment>
<dbReference type="InterPro" id="IPR000719">
    <property type="entry name" value="Prot_kinase_dom"/>
</dbReference>
<feature type="domain" description="Protein kinase" evidence="5">
    <location>
        <begin position="49"/>
        <end position="332"/>
    </location>
</feature>
<dbReference type="PROSITE" id="PS00108">
    <property type="entry name" value="PROTEIN_KINASE_ST"/>
    <property type="match status" value="1"/>
</dbReference>
<evidence type="ECO:0000259" key="5">
    <source>
        <dbReference type="PROSITE" id="PS50011"/>
    </source>
</evidence>
<proteinExistence type="predicted"/>
<dbReference type="GO" id="GO:0005737">
    <property type="term" value="C:cytoplasm"/>
    <property type="evidence" value="ECO:0007669"/>
    <property type="project" value="TreeGrafter"/>
</dbReference>
<feature type="compositionally biased region" description="Basic and acidic residues" evidence="4">
    <location>
        <begin position="786"/>
        <end position="797"/>
    </location>
</feature>
<dbReference type="PROSITE" id="PS00107">
    <property type="entry name" value="PROTEIN_KINASE_ATP"/>
    <property type="match status" value="1"/>
</dbReference>
<dbReference type="GO" id="GO:0035556">
    <property type="term" value="P:intracellular signal transduction"/>
    <property type="evidence" value="ECO:0007669"/>
    <property type="project" value="TreeGrafter"/>
</dbReference>
<keyword evidence="1 3" id="KW-0547">Nucleotide-binding</keyword>
<evidence type="ECO:0000256" key="4">
    <source>
        <dbReference type="SAM" id="MobiDB-lite"/>
    </source>
</evidence>
<dbReference type="EMBL" id="JABCKV010000022">
    <property type="protein sequence ID" value="KAG5646375.1"/>
    <property type="molecule type" value="Genomic_DNA"/>
</dbReference>
<sequence>MSPVSSSPPKAPPIKYTAPLGTRWEKETAAAGGVGAFDLPTDPKTIGPWILGECVGKGASGRVKIAKHRLTGQHAAVKILPVAPLVSSRQSLATQQAKSDKMRLGIDKEITMMKLMNHPNIMRIYDVYEGDKELFLVLEYVEGGELFDFLVNRGRLPPTEALAYFKQIIYGLNYAHTFSIIHRDLKPENILIASITPPLIKIADWGMAAFAHPSLQLETSCGSPHYASPEIVNGQSYKGNATDIWSCGVILYALLTGRLPFDDKNVRALLGKVKTGRYDMPTWIDPLAKDLLAKMLMVDVDKRIKVGVVTSTRQRFDLNSMKIPEILAHPWLHSSASTPTSAEQQAAELAITQMPPSPSTLARPIASPELIDPELLASLRVIWGRHADPNGDVIKQDLCSPAGQGVHAKAFYFLLARYREESLRNMEENGDSIDDKLDIRSMKFNLGWELDMSTVNKKYQGHRSSVLAIEAPANSRARALTSTPVSGLSAPVAPVVRRAGSIAASSRERASCPAGPRALPNVTGRPGMDLWRAQASVLDDRKLKASINSPTPTMASGIGRGGPRPTPTRRGYTYSHPDKTASSIQFPQQLHAQDILDQQRPRTSMGASSAQRASMFVLSPNPSRDQPELPMAAIPSPTSSPPPTIYAPVPIPSPKLDVVAEFLFEVDHAIAKELSAMEIDKIVPPPRVPSPDPRAAAALSGQSRVSMTWNPTSEPEKRVISQTQTTQVPLHMQTQAQERDDKENRAMSDESWSYVDAEEPKVHGLGLGVGRDMANVINNAVSVRETTTKKDKKDKKSGPPTLDFRNLKQQKRSTMFGSPISMNSPIIPHTSAGRLLTSPVVGEFKGWFSNLFNWKSHASSQGGILYSLDDVYRTRADVGGMLEGLGVVVEGSGFDRGMSPIDYAAPLKCRIEDPSGSRTPFTLKPVRFRIEFFVAPAVAQDTTTTTNSNYSSPMGMQPQPYNPDLLSAAAGVGAVPIQKSRNSILLKSPVSSSPQCFALDEFPRGSLCAIFMAYEKGSVSSFRVVWRKLKEVYGNGAVAGVGAYPICSPAMMSTPVADHPERFAV</sequence>
<feature type="compositionally biased region" description="Polar residues" evidence="4">
    <location>
        <begin position="720"/>
        <end position="736"/>
    </location>
</feature>
<dbReference type="PROSITE" id="PS50011">
    <property type="entry name" value="PROTEIN_KINASE_DOM"/>
    <property type="match status" value="1"/>
</dbReference>
<keyword evidence="2 3" id="KW-0067">ATP-binding</keyword>
<evidence type="ECO:0000256" key="3">
    <source>
        <dbReference type="PROSITE-ProRule" id="PRU10141"/>
    </source>
</evidence>
<feature type="region of interest" description="Disordered" evidence="4">
    <location>
        <begin position="507"/>
        <end position="526"/>
    </location>
</feature>
<dbReference type="InterPro" id="IPR008271">
    <property type="entry name" value="Ser/Thr_kinase_AS"/>
</dbReference>
<dbReference type="FunFam" id="1.10.510.10:FF:000571">
    <property type="entry name" value="Maternal embryonic leucine zipper kinase"/>
    <property type="match status" value="1"/>
</dbReference>
<dbReference type="AlphaFoldDB" id="A0A9P7GFI8"/>
<protein>
    <recommendedName>
        <fullName evidence="5">Protein kinase domain-containing protein</fullName>
    </recommendedName>
</protein>
<dbReference type="PANTHER" id="PTHR24346:SF110">
    <property type="entry name" value="NON-SPECIFIC SERINE_THREONINE PROTEIN KINASE"/>
    <property type="match status" value="1"/>
</dbReference>